<reference evidence="1 2" key="1">
    <citation type="journal article" date="2018" name="Mol. Plant Microbe Interact.">
        <title>Taxonomically Different Co-Microsymbionts of a Relict Legume, Oxytropis popoviana, Have Complementary Sets of Symbiotic Genes and Together Increase the Efficiency of Plant Nodulation.</title>
        <authorList>
            <person name="Safronova V."/>
            <person name="Belimov A."/>
            <person name="Sazanova A."/>
            <person name="Chirak E."/>
            <person name="Verkhozina A."/>
            <person name="Kuznetsova I."/>
            <person name="Andronov E."/>
            <person name="Puhalsky J."/>
            <person name="Tikhonovich I."/>
        </authorList>
    </citation>
    <scope>NUCLEOTIDE SEQUENCE [LARGE SCALE GENOMIC DNA]</scope>
    <source>
        <strain evidence="1 2">Opo-235</strain>
    </source>
</reference>
<gene>
    <name evidence="1" type="ORF">DNR46_33685</name>
</gene>
<dbReference type="Proteomes" id="UP000275436">
    <property type="component" value="Unassembled WGS sequence"/>
</dbReference>
<comment type="caution">
    <text evidence="1">The sequence shown here is derived from an EMBL/GenBank/DDBJ whole genome shotgun (WGS) entry which is preliminary data.</text>
</comment>
<sequence length="66" mass="7260">MTAPWRAPVLSTLAEASPAVRTCLASATKASILLVRIRTTWRLEIDTPKSRSNPDPIYGRLTPVIK</sequence>
<protein>
    <submittedName>
        <fullName evidence="1">Uncharacterized protein</fullName>
    </submittedName>
</protein>
<evidence type="ECO:0000313" key="1">
    <source>
        <dbReference type="EMBL" id="RNJ41454.1"/>
    </source>
</evidence>
<evidence type="ECO:0000313" key="2">
    <source>
        <dbReference type="Proteomes" id="UP000275436"/>
    </source>
</evidence>
<name>A0A3M9X087_9HYPH</name>
<proteinExistence type="predicted"/>
<dbReference type="EMBL" id="QKOD01000019">
    <property type="protein sequence ID" value="RNJ41454.1"/>
    <property type="molecule type" value="Genomic_DNA"/>
</dbReference>
<organism evidence="1 2">
    <name type="scientific">Mesorhizobium japonicum</name>
    <dbReference type="NCBI Taxonomy" id="2066070"/>
    <lineage>
        <taxon>Bacteria</taxon>
        <taxon>Pseudomonadati</taxon>
        <taxon>Pseudomonadota</taxon>
        <taxon>Alphaproteobacteria</taxon>
        <taxon>Hyphomicrobiales</taxon>
        <taxon>Phyllobacteriaceae</taxon>
        <taxon>Mesorhizobium</taxon>
    </lineage>
</organism>
<dbReference type="AlphaFoldDB" id="A0A3M9X087"/>
<accession>A0A3M9X087</accession>